<organism evidence="3 4">
    <name type="scientific">Halorubrum laminariae</name>
    <dbReference type="NCBI Taxonomy" id="1433523"/>
    <lineage>
        <taxon>Archaea</taxon>
        <taxon>Methanobacteriati</taxon>
        <taxon>Methanobacteriota</taxon>
        <taxon>Stenosarchaea group</taxon>
        <taxon>Halobacteria</taxon>
        <taxon>Halobacteriales</taxon>
        <taxon>Haloferacaceae</taxon>
        <taxon>Halorubrum</taxon>
    </lineage>
</organism>
<evidence type="ECO:0000313" key="3">
    <source>
        <dbReference type="EMBL" id="MFD1569209.1"/>
    </source>
</evidence>
<proteinExistence type="predicted"/>
<dbReference type="InterPro" id="IPR008928">
    <property type="entry name" value="6-hairpin_glycosidase_sf"/>
</dbReference>
<dbReference type="CDD" id="cd02955">
    <property type="entry name" value="SSP411"/>
    <property type="match status" value="1"/>
</dbReference>
<dbReference type="EMBL" id="JBHUDB010000001">
    <property type="protein sequence ID" value="MFD1569209.1"/>
    <property type="molecule type" value="Genomic_DNA"/>
</dbReference>
<keyword evidence="4" id="KW-1185">Reference proteome</keyword>
<dbReference type="InterPro" id="IPR024705">
    <property type="entry name" value="Ssp411"/>
</dbReference>
<feature type="region of interest" description="Disordered" evidence="1">
    <location>
        <begin position="164"/>
        <end position="186"/>
    </location>
</feature>
<protein>
    <submittedName>
        <fullName evidence="3">Thioredoxin domain-containing protein</fullName>
    </submittedName>
</protein>
<dbReference type="InterPro" id="IPR004879">
    <property type="entry name" value="Ssp411-like_TRX"/>
</dbReference>
<accession>A0ABD6BX19</accession>
<dbReference type="PIRSF" id="PIRSF006402">
    <property type="entry name" value="UCP006402_thioredoxin"/>
    <property type="match status" value="1"/>
</dbReference>
<dbReference type="SUPFAM" id="SSF48208">
    <property type="entry name" value="Six-hairpin glycosidases"/>
    <property type="match status" value="1"/>
</dbReference>
<evidence type="ECO:0000256" key="1">
    <source>
        <dbReference type="SAM" id="MobiDB-lite"/>
    </source>
</evidence>
<dbReference type="InterPro" id="IPR012341">
    <property type="entry name" value="6hp_glycosidase-like_sf"/>
</dbReference>
<dbReference type="Gene3D" id="1.50.10.10">
    <property type="match status" value="2"/>
</dbReference>
<dbReference type="Gene3D" id="3.40.30.10">
    <property type="entry name" value="Glutaredoxin"/>
    <property type="match status" value="1"/>
</dbReference>
<dbReference type="AlphaFoldDB" id="A0ABD6BX19"/>
<evidence type="ECO:0000259" key="2">
    <source>
        <dbReference type="Pfam" id="PF03190"/>
    </source>
</evidence>
<dbReference type="RefSeq" id="WP_256417052.1">
    <property type="nucleotide sequence ID" value="NZ_JANHDL010000002.1"/>
</dbReference>
<feature type="region of interest" description="Disordered" evidence="1">
    <location>
        <begin position="555"/>
        <end position="586"/>
    </location>
</feature>
<name>A0ABD6BX19_9EURY</name>
<sequence length="739" mass="81166">MSQPTVRNRLDEEASPYLRQHADNPVNWQPWGEEAFERAREHDVPVFVSIGYSSCHWCHVMAEESFEDESVAAVLNEEFVSVKVDREERPDVDSTFMTVSQLVTGGGGWPLSAWCTPEGKPFYVGTYFPPEPRRNQPGFRELCEQISESWKDPEQREEMRHRAEQWASSARDELESVPDDLGGDPPGSELLQEAAAAAVRGYDEEYGGFGSGGAKFPMPGRIDLLFRAYAESARESALAAATGTLDGMASGGMYDQIGGGFHRYAVDRQWTIPHFEKMLYDNAELPMVYLDGYRVTGNPSYARVASETFGFLDRELRHPEGGFFSTLDARSRPPTDRTGGDSSDAEIGDVEGAFYVWTPDEVDAVLDDSAASIAKQRYGIRSGGNFERGTTVPTVAASIEEIADERDRPVEEIRETLTEARVALFEARESRPRPARDEKVLASWNGRAISAFADAGHTLGEPYADIARDALDFCRRRLYDAETGDLARRWLDGDVRGPGYLDDYAFLARGALDVYAVTGDPEPLGFALDLADAIVDDFYDADAGTVYFTREPGVDADDAGANDGADGGPGSLFARPQEFTDRSTPSSLGVAAETLAMLDGFRPDRRFAEIAEAVVTTHADRIRASPLEHVSLVRAAERVRTGGIEVTIAADAVPDEWNETLGERYLPGALVAPRPPTADGLDEWLDRLGLESAPPIWANRNSEDGEPTAYVCEERTCSPAETDLDAALAWLGSRGQEDR</sequence>
<evidence type="ECO:0000313" key="4">
    <source>
        <dbReference type="Proteomes" id="UP001597185"/>
    </source>
</evidence>
<feature type="domain" description="Spermatogenesis-associated protein 20-like TRX" evidence="2">
    <location>
        <begin position="8"/>
        <end position="167"/>
    </location>
</feature>
<comment type="caution">
    <text evidence="3">The sequence shown here is derived from an EMBL/GenBank/DDBJ whole genome shotgun (WGS) entry which is preliminary data.</text>
</comment>
<reference evidence="3 4" key="1">
    <citation type="journal article" date="2019" name="Int. J. Syst. Evol. Microbiol.">
        <title>The Global Catalogue of Microorganisms (GCM) 10K type strain sequencing project: providing services to taxonomists for standard genome sequencing and annotation.</title>
        <authorList>
            <consortium name="The Broad Institute Genomics Platform"/>
            <consortium name="The Broad Institute Genome Sequencing Center for Infectious Disease"/>
            <person name="Wu L."/>
            <person name="Ma J."/>
        </authorList>
    </citation>
    <scope>NUCLEOTIDE SEQUENCE [LARGE SCALE GENOMIC DNA]</scope>
    <source>
        <strain evidence="3 4">CGMCC 1.12689</strain>
    </source>
</reference>
<feature type="compositionally biased region" description="Basic and acidic residues" evidence="1">
    <location>
        <begin position="164"/>
        <end position="174"/>
    </location>
</feature>
<dbReference type="PANTHER" id="PTHR42899:SF1">
    <property type="entry name" value="SPERMATOGENESIS-ASSOCIATED PROTEIN 20"/>
    <property type="match status" value="1"/>
</dbReference>
<dbReference type="InterPro" id="IPR036249">
    <property type="entry name" value="Thioredoxin-like_sf"/>
</dbReference>
<dbReference type="PANTHER" id="PTHR42899">
    <property type="entry name" value="SPERMATOGENESIS-ASSOCIATED PROTEIN 20"/>
    <property type="match status" value="1"/>
</dbReference>
<dbReference type="Proteomes" id="UP001597185">
    <property type="component" value="Unassembled WGS sequence"/>
</dbReference>
<gene>
    <name evidence="3" type="ORF">ACFR9T_01150</name>
</gene>
<dbReference type="Pfam" id="PF03190">
    <property type="entry name" value="Thioredox_DsbH"/>
    <property type="match status" value="1"/>
</dbReference>
<dbReference type="SUPFAM" id="SSF52833">
    <property type="entry name" value="Thioredoxin-like"/>
    <property type="match status" value="1"/>
</dbReference>